<dbReference type="Proteomes" id="UP001189813">
    <property type="component" value="Unassembled WGS sequence"/>
</dbReference>
<dbReference type="EMBL" id="CATZBU010000017">
    <property type="protein sequence ID" value="CAJ0807564.1"/>
    <property type="molecule type" value="Genomic_DNA"/>
</dbReference>
<evidence type="ECO:0000313" key="1">
    <source>
        <dbReference type="EMBL" id="CAJ0807564.1"/>
    </source>
</evidence>
<sequence length="129" mass="13819">MYELPSNFDEGLLSGCYLELVSFGPSVTKLDFTRPQTTPGSTYKVAFCVEAGLSYSLKGTCGTRDLSSPDSCAPLIGFLLKDVVGVCRVGAASLRINFGEGAYISIEADDMAEFESYSIYLDNGDVIVV</sequence>
<protein>
    <submittedName>
        <fullName evidence="1">Uncharacterized protein</fullName>
    </submittedName>
</protein>
<reference evidence="1 2" key="1">
    <citation type="submission" date="2023-07" db="EMBL/GenBank/DDBJ databases">
        <authorList>
            <person name="Peeters C."/>
        </authorList>
    </citation>
    <scope>NUCLEOTIDE SEQUENCE [LARGE SCALE GENOMIC DNA]</scope>
    <source>
        <strain evidence="1 2">LMG 19083</strain>
    </source>
</reference>
<name>A0ABN9JG09_9RALS</name>
<proteinExistence type="predicted"/>
<accession>A0ABN9JG09</accession>
<comment type="caution">
    <text evidence="1">The sequence shown here is derived from an EMBL/GenBank/DDBJ whole genome shotgun (WGS) entry which is preliminary data.</text>
</comment>
<gene>
    <name evidence="1" type="ORF">LMG19083_04581</name>
</gene>
<keyword evidence="2" id="KW-1185">Reference proteome</keyword>
<evidence type="ECO:0000313" key="2">
    <source>
        <dbReference type="Proteomes" id="UP001189813"/>
    </source>
</evidence>
<organism evidence="1 2">
    <name type="scientific">Ralstonia psammae</name>
    <dbReference type="NCBI Taxonomy" id="3058598"/>
    <lineage>
        <taxon>Bacteria</taxon>
        <taxon>Pseudomonadati</taxon>
        <taxon>Pseudomonadota</taxon>
        <taxon>Betaproteobacteria</taxon>
        <taxon>Burkholderiales</taxon>
        <taxon>Burkholderiaceae</taxon>
        <taxon>Ralstonia</taxon>
    </lineage>
</organism>
<dbReference type="RefSeq" id="WP_316668958.1">
    <property type="nucleotide sequence ID" value="NZ_CATZBU010000017.1"/>
</dbReference>